<dbReference type="InterPro" id="IPR050904">
    <property type="entry name" value="Adhesion/Biosynth-related"/>
</dbReference>
<dbReference type="AlphaFoldDB" id="A0A258FSJ5"/>
<feature type="chain" id="PRO_5012129822" evidence="1">
    <location>
        <begin position="26"/>
        <end position="205"/>
    </location>
</feature>
<dbReference type="Proteomes" id="UP000215595">
    <property type="component" value="Unassembled WGS sequence"/>
</dbReference>
<sequence>MNTRLLTLSVASAAMLGLAACNSGAETEAPAADAMATDAAATASTDPMVGGAAMSPNETIVANAAKASNLTTLVSAVQAAELAETLSGPGPFTVFAPDNAAFEKIPAATREALLAPAGKDDLTRILTYHVVSGRLTAADLASQAQAGGGSATLTTVQGATLTVTPNADGSVTLTDAAGGTSTVTQADVLQSNGVVHVIDTVVMPG</sequence>
<comment type="caution">
    <text evidence="3">The sequence shown here is derived from an EMBL/GenBank/DDBJ whole genome shotgun (WGS) entry which is preliminary data.</text>
</comment>
<dbReference type="InterPro" id="IPR000782">
    <property type="entry name" value="FAS1_domain"/>
</dbReference>
<evidence type="ECO:0000313" key="4">
    <source>
        <dbReference type="Proteomes" id="UP000215595"/>
    </source>
</evidence>
<dbReference type="Pfam" id="PF02469">
    <property type="entry name" value="Fasciclin"/>
    <property type="match status" value="1"/>
</dbReference>
<dbReference type="PANTHER" id="PTHR10900">
    <property type="entry name" value="PERIOSTIN-RELATED"/>
    <property type="match status" value="1"/>
</dbReference>
<dbReference type="EMBL" id="NCEB01000005">
    <property type="protein sequence ID" value="OYX35157.1"/>
    <property type="molecule type" value="Genomic_DNA"/>
</dbReference>
<evidence type="ECO:0000256" key="1">
    <source>
        <dbReference type="SAM" id="SignalP"/>
    </source>
</evidence>
<feature type="domain" description="FAS1" evidence="2">
    <location>
        <begin position="57"/>
        <end position="202"/>
    </location>
</feature>
<organism evidence="3 4">
    <name type="scientific">Brevundimonas subvibrioides</name>
    <dbReference type="NCBI Taxonomy" id="74313"/>
    <lineage>
        <taxon>Bacteria</taxon>
        <taxon>Pseudomonadati</taxon>
        <taxon>Pseudomonadota</taxon>
        <taxon>Alphaproteobacteria</taxon>
        <taxon>Caulobacterales</taxon>
        <taxon>Caulobacteraceae</taxon>
        <taxon>Brevundimonas</taxon>
    </lineage>
</organism>
<dbReference type="InterPro" id="IPR036378">
    <property type="entry name" value="FAS1_dom_sf"/>
</dbReference>
<evidence type="ECO:0000313" key="3">
    <source>
        <dbReference type="EMBL" id="OYX35157.1"/>
    </source>
</evidence>
<name>A0A258FSJ5_9CAUL</name>
<dbReference type="Gene3D" id="2.30.180.10">
    <property type="entry name" value="FAS1 domain"/>
    <property type="match status" value="1"/>
</dbReference>
<dbReference type="FunFam" id="2.30.180.10:FF:000014">
    <property type="entry name" value="Stabilin 1"/>
    <property type="match status" value="1"/>
</dbReference>
<evidence type="ECO:0000259" key="2">
    <source>
        <dbReference type="PROSITE" id="PS50213"/>
    </source>
</evidence>
<gene>
    <name evidence="3" type="ORF">B7Z01_03030</name>
</gene>
<reference evidence="3 4" key="1">
    <citation type="submission" date="2017-03" db="EMBL/GenBank/DDBJ databases">
        <title>Lifting the veil on microbial sulfur biogeochemistry in mining wastewaters.</title>
        <authorList>
            <person name="Kantor R.S."/>
            <person name="Colenbrander Nelson T."/>
            <person name="Marshall S."/>
            <person name="Bennett D."/>
            <person name="Apte S."/>
            <person name="Camacho D."/>
            <person name="Thomas B.C."/>
            <person name="Warren L.A."/>
            <person name="Banfield J.F."/>
        </authorList>
    </citation>
    <scope>NUCLEOTIDE SEQUENCE [LARGE SCALE GENOMIC DNA]</scope>
    <source>
        <strain evidence="3">32-69-9</strain>
    </source>
</reference>
<dbReference type="PROSITE" id="PS51257">
    <property type="entry name" value="PROKAR_LIPOPROTEIN"/>
    <property type="match status" value="1"/>
</dbReference>
<dbReference type="SMART" id="SM00554">
    <property type="entry name" value="FAS1"/>
    <property type="match status" value="1"/>
</dbReference>
<dbReference type="PANTHER" id="PTHR10900:SF77">
    <property type="entry name" value="FI19380P1"/>
    <property type="match status" value="1"/>
</dbReference>
<keyword evidence="1" id="KW-0732">Signal</keyword>
<feature type="signal peptide" evidence="1">
    <location>
        <begin position="1"/>
        <end position="25"/>
    </location>
</feature>
<dbReference type="PROSITE" id="PS50213">
    <property type="entry name" value="FAS1"/>
    <property type="match status" value="1"/>
</dbReference>
<dbReference type="SUPFAM" id="SSF82153">
    <property type="entry name" value="FAS1 domain"/>
    <property type="match status" value="1"/>
</dbReference>
<dbReference type="GO" id="GO:0005615">
    <property type="term" value="C:extracellular space"/>
    <property type="evidence" value="ECO:0007669"/>
    <property type="project" value="TreeGrafter"/>
</dbReference>
<protein>
    <submittedName>
        <fullName evidence="3">Beta-Ig-H3/fasciclin</fullName>
    </submittedName>
</protein>
<accession>A0A258FSJ5</accession>
<proteinExistence type="predicted"/>